<sequence>MVPYAAGGSLDVTTRTLVAALAPRLGRRVDVVDLPGASGLFAARRVLRAPVDGCTLLSATISQVGLLPLQNTGAGFAPEQFMAVARTGSVASYLVVSARSSVHRLSDLSTPGSAWRAGNLGPESLQALLLQRLERAARTEFIQVPFAGAAALAQALEGDHIDLAILAQPALAGLLPRGQVRIVAGVGQGEGEPAVAWSGLFAASGTDPGWAKAVSGAVEQAMADPAVAASLQRLGVDTRPPSMGFSDEVAQSVAWLRSMLPPRTGLR</sequence>
<dbReference type="Gene3D" id="3.40.190.10">
    <property type="entry name" value="Periplasmic binding protein-like II"/>
    <property type="match status" value="1"/>
</dbReference>
<comment type="caution">
    <text evidence="2">The sequence shown here is derived from an EMBL/GenBank/DDBJ whole genome shotgun (WGS) entry which is preliminary data.</text>
</comment>
<dbReference type="PANTHER" id="PTHR42928">
    <property type="entry name" value="TRICARBOXYLATE-BINDING PROTEIN"/>
    <property type="match status" value="1"/>
</dbReference>
<dbReference type="InterPro" id="IPR042100">
    <property type="entry name" value="Bug_dom1"/>
</dbReference>
<keyword evidence="3" id="KW-1185">Reference proteome</keyword>
<organism evidence="2 3">
    <name type="scientific">Piscinibacter sakaiensis</name>
    <name type="common">Ideonella sakaiensis</name>
    <dbReference type="NCBI Taxonomy" id="1547922"/>
    <lineage>
        <taxon>Bacteria</taxon>
        <taxon>Pseudomonadati</taxon>
        <taxon>Pseudomonadota</taxon>
        <taxon>Betaproteobacteria</taxon>
        <taxon>Burkholderiales</taxon>
        <taxon>Sphaerotilaceae</taxon>
        <taxon>Piscinibacter</taxon>
    </lineage>
</organism>
<dbReference type="PANTHER" id="PTHR42928:SF5">
    <property type="entry name" value="BLR1237 PROTEIN"/>
    <property type="match status" value="1"/>
</dbReference>
<evidence type="ECO:0000256" key="1">
    <source>
        <dbReference type="ARBA" id="ARBA00006987"/>
    </source>
</evidence>
<proteinExistence type="inferred from homology"/>
<dbReference type="SUPFAM" id="SSF53850">
    <property type="entry name" value="Periplasmic binding protein-like II"/>
    <property type="match status" value="1"/>
</dbReference>
<name>A0A0K8P578_PISS1</name>
<dbReference type="Gene3D" id="3.40.190.150">
    <property type="entry name" value="Bordetella uptake gene, domain 1"/>
    <property type="match status" value="1"/>
</dbReference>
<comment type="similarity">
    <text evidence="1">Belongs to the UPF0065 (bug) family.</text>
</comment>
<dbReference type="Proteomes" id="UP000037660">
    <property type="component" value="Unassembled WGS sequence"/>
</dbReference>
<dbReference type="InterPro" id="IPR005064">
    <property type="entry name" value="BUG"/>
</dbReference>
<protein>
    <submittedName>
        <fullName evidence="2">Putative exported protein</fullName>
    </submittedName>
</protein>
<dbReference type="EMBL" id="BBYR01000059">
    <property type="protein sequence ID" value="GAP37802.1"/>
    <property type="molecule type" value="Genomic_DNA"/>
</dbReference>
<gene>
    <name evidence="2" type="ORF">ISF6_3747</name>
</gene>
<evidence type="ECO:0000313" key="3">
    <source>
        <dbReference type="Proteomes" id="UP000037660"/>
    </source>
</evidence>
<dbReference type="AlphaFoldDB" id="A0A0K8P578"/>
<accession>A0A0K8P578</accession>
<reference evidence="3" key="1">
    <citation type="submission" date="2015-07" db="EMBL/GenBank/DDBJ databases">
        <title>Discovery of a poly(ethylene terephthalate assimilation.</title>
        <authorList>
            <person name="Yoshida S."/>
            <person name="Hiraga K."/>
            <person name="Takehana T."/>
            <person name="Taniguchi I."/>
            <person name="Yamaji H."/>
            <person name="Maeda Y."/>
            <person name="Toyohara K."/>
            <person name="Miyamoto K."/>
            <person name="Kimura Y."/>
            <person name="Oda K."/>
        </authorList>
    </citation>
    <scope>NUCLEOTIDE SEQUENCE [LARGE SCALE GENOMIC DNA]</scope>
    <source>
        <strain evidence="3">NBRC 110686 / TISTR 2288 / 201-F6</strain>
    </source>
</reference>
<reference evidence="2 3" key="2">
    <citation type="journal article" date="2016" name="Science">
        <title>A bacterium that degrades and assimilates poly(ethylene terephthalate).</title>
        <authorList>
            <person name="Yoshida S."/>
            <person name="Hiraga K."/>
            <person name="Takehana T."/>
            <person name="Taniguchi I."/>
            <person name="Yamaji H."/>
            <person name="Maeda Y."/>
            <person name="Toyohara K."/>
            <person name="Miyamoto K."/>
            <person name="Kimura Y."/>
            <person name="Oda K."/>
        </authorList>
    </citation>
    <scope>NUCLEOTIDE SEQUENCE [LARGE SCALE GENOMIC DNA]</scope>
    <source>
        <strain evidence="3">NBRC 110686 / TISTR 2288 / 201-F6</strain>
    </source>
</reference>
<dbReference type="STRING" id="1547922.ISF6_3747"/>
<evidence type="ECO:0000313" key="2">
    <source>
        <dbReference type="EMBL" id="GAP37802.1"/>
    </source>
</evidence>
<dbReference type="Pfam" id="PF03401">
    <property type="entry name" value="TctC"/>
    <property type="match status" value="1"/>
</dbReference>